<dbReference type="PANTHER" id="PTHR31284">
    <property type="entry name" value="ACID PHOSPHATASE-LIKE PROTEIN"/>
    <property type="match status" value="1"/>
</dbReference>
<dbReference type="SUPFAM" id="SSF56784">
    <property type="entry name" value="HAD-like"/>
    <property type="match status" value="1"/>
</dbReference>
<organism evidence="1 2">
    <name type="scientific">Niveispirillum cyanobacteriorum</name>
    <dbReference type="NCBI Taxonomy" id="1612173"/>
    <lineage>
        <taxon>Bacteria</taxon>
        <taxon>Pseudomonadati</taxon>
        <taxon>Pseudomonadota</taxon>
        <taxon>Alphaproteobacteria</taxon>
        <taxon>Rhodospirillales</taxon>
        <taxon>Azospirillaceae</taxon>
        <taxon>Niveispirillum</taxon>
    </lineage>
</organism>
<dbReference type="SFLD" id="SFLDS00003">
    <property type="entry name" value="Haloacid_Dehalogenase"/>
    <property type="match status" value="1"/>
</dbReference>
<dbReference type="Pfam" id="PF03767">
    <property type="entry name" value="Acid_phosphat_B"/>
    <property type="match status" value="1"/>
</dbReference>
<dbReference type="InterPro" id="IPR023214">
    <property type="entry name" value="HAD_sf"/>
</dbReference>
<name>A0A2K9N7W1_9PROT</name>
<gene>
    <name evidence="1" type="ORF">C0V82_02365</name>
</gene>
<reference evidence="1 2" key="1">
    <citation type="submission" date="2017-12" db="EMBL/GenBank/DDBJ databases">
        <title>Genomes of bacteria within cyanobacterial aggregates.</title>
        <authorList>
            <person name="Cai H."/>
        </authorList>
    </citation>
    <scope>NUCLEOTIDE SEQUENCE [LARGE SCALE GENOMIC DNA]</scope>
    <source>
        <strain evidence="1 2">TH16</strain>
    </source>
</reference>
<dbReference type="InterPro" id="IPR006423">
    <property type="entry name" value="Lipo_e_P4"/>
</dbReference>
<proteinExistence type="predicted"/>
<dbReference type="InterPro" id="IPR005519">
    <property type="entry name" value="Acid_phosphat_B-like"/>
</dbReference>
<dbReference type="SFLD" id="SFLDG01125">
    <property type="entry name" value="C1.1:_Acid_Phosphatase_Like"/>
    <property type="match status" value="1"/>
</dbReference>
<dbReference type="KEGG" id="ncb:C0V82_02365"/>
<dbReference type="PROSITE" id="PS51257">
    <property type="entry name" value="PROKAR_LIPOPROTEIN"/>
    <property type="match status" value="1"/>
</dbReference>
<sequence length="301" mass="32769">MNMRSIRVLLLAASAVALSSCSINIGARDDKAPPPPVAVAPPPAPVVAKPGPEDDPRLLATLYMQQAEELRRLSKQAYALAAVRLPAALKKPGSSALEQTDGGKGKPPAAIFDVDETVLDNSPHQARAILSGTRNFDLGQWDEWVGERAATPMAGAVDFVKELRRNKVRVVYITNRECRPRATNPGDPCPQHADTLANLNAVGLGPVAPEDLMLKGQNGWPSDKAPRRQEVIKTHRIIMSFGDQFSDMMSVTRKDDSATRARIAAAHEDLWNTRWIVIPNPTYGQWVDVLPEPISGSLRTK</sequence>
<dbReference type="InterPro" id="IPR036412">
    <property type="entry name" value="HAD-like_sf"/>
</dbReference>
<dbReference type="AlphaFoldDB" id="A0A2K9N7W1"/>
<keyword evidence="2" id="KW-1185">Reference proteome</keyword>
<evidence type="ECO:0000313" key="1">
    <source>
        <dbReference type="EMBL" id="AUN29220.1"/>
    </source>
</evidence>
<dbReference type="EMBL" id="CP025611">
    <property type="protein sequence ID" value="AUN29220.1"/>
    <property type="molecule type" value="Genomic_DNA"/>
</dbReference>
<dbReference type="Proteomes" id="UP000234752">
    <property type="component" value="Chromosome eg_1"/>
</dbReference>
<dbReference type="PANTHER" id="PTHR31284:SF10">
    <property type="entry name" value="ACID PHOSPHATASE-LIKE PROTEIN"/>
    <property type="match status" value="1"/>
</dbReference>
<evidence type="ECO:0000313" key="2">
    <source>
        <dbReference type="Proteomes" id="UP000234752"/>
    </source>
</evidence>
<accession>A0A2K9N7W1</accession>
<dbReference type="Gene3D" id="3.40.50.1000">
    <property type="entry name" value="HAD superfamily/HAD-like"/>
    <property type="match status" value="1"/>
</dbReference>
<protein>
    <submittedName>
        <fullName evidence="1">Uncharacterized protein</fullName>
    </submittedName>
</protein>
<dbReference type="GO" id="GO:0009279">
    <property type="term" value="C:cell outer membrane"/>
    <property type="evidence" value="ECO:0007669"/>
    <property type="project" value="InterPro"/>
</dbReference>